<dbReference type="KEGG" id="mde:101888842"/>
<dbReference type="AlphaFoldDB" id="A0A1I8MR65"/>
<dbReference type="Pfam" id="PF06585">
    <property type="entry name" value="JHBP"/>
    <property type="match status" value="1"/>
</dbReference>
<dbReference type="FunFam" id="3.15.10.30:FF:000001">
    <property type="entry name" value="Takeout-like protein 1"/>
    <property type="match status" value="1"/>
</dbReference>
<dbReference type="Proteomes" id="UP001652621">
    <property type="component" value="Unplaced"/>
</dbReference>
<dbReference type="InterPro" id="IPR010562">
    <property type="entry name" value="Haemolymph_juvenile_hormone-bd"/>
</dbReference>
<dbReference type="Gene3D" id="3.15.10.30">
    <property type="entry name" value="Haemolymph juvenile hormone binding protein"/>
    <property type="match status" value="1"/>
</dbReference>
<reference evidence="7" key="2">
    <citation type="submission" date="2025-05" db="UniProtKB">
        <authorList>
            <consortium name="RefSeq"/>
        </authorList>
    </citation>
    <scope>IDENTIFICATION</scope>
    <source>
        <strain evidence="7">Aabys</strain>
        <tissue evidence="7">Whole body</tissue>
    </source>
</reference>
<protein>
    <submittedName>
        <fullName evidence="7">Protein takeout-like</fullName>
    </submittedName>
</protein>
<dbReference type="RefSeq" id="XP_005188222.2">
    <property type="nucleotide sequence ID" value="XM_005188165.4"/>
</dbReference>
<dbReference type="InterPro" id="IPR038606">
    <property type="entry name" value="To_sf"/>
</dbReference>
<dbReference type="GO" id="GO:0007623">
    <property type="term" value="P:circadian rhythm"/>
    <property type="evidence" value="ECO:0007669"/>
    <property type="project" value="UniProtKB-ARBA"/>
</dbReference>
<sequence>MFHFKLAIFVTLAAATCLSVNAKFPDEPKPCQYGDADCISKAMEYFLRQKNQGEGSINLIAIDPLVIKEISIKQGAESPVNIDLQFINNKLMGLKNANVVKIKGFGKDLSEKHEIHLSVPEIELAGNYKVDGRILVLPISGSGTNSIKLSNVLVKMQFAGVPMEKDGKTYMKVEKFRMDLEPKGMHFKIDNLFNGDKALGDNMNLFLNENWQDIYRELRASITSAFGKVFHTVIGHVFTKYPYEEFFAQ</sequence>
<dbReference type="STRING" id="7370.A0A1I8MR65"/>
<organism evidence="5">
    <name type="scientific">Musca domestica</name>
    <name type="common">House fly</name>
    <dbReference type="NCBI Taxonomy" id="7370"/>
    <lineage>
        <taxon>Eukaryota</taxon>
        <taxon>Metazoa</taxon>
        <taxon>Ecdysozoa</taxon>
        <taxon>Arthropoda</taxon>
        <taxon>Hexapoda</taxon>
        <taxon>Insecta</taxon>
        <taxon>Pterygota</taxon>
        <taxon>Neoptera</taxon>
        <taxon>Endopterygota</taxon>
        <taxon>Diptera</taxon>
        <taxon>Brachycera</taxon>
        <taxon>Muscomorpha</taxon>
        <taxon>Muscoidea</taxon>
        <taxon>Muscidae</taxon>
        <taxon>Musca</taxon>
    </lineage>
</organism>
<evidence type="ECO:0000256" key="2">
    <source>
        <dbReference type="ARBA" id="ARBA00023108"/>
    </source>
</evidence>
<keyword evidence="2" id="KW-0090">Biological rhythms</keyword>
<evidence type="ECO:0000256" key="4">
    <source>
        <dbReference type="SAM" id="SignalP"/>
    </source>
</evidence>
<feature type="chain" id="PRO_5044560770" evidence="4">
    <location>
        <begin position="23"/>
        <end position="249"/>
    </location>
</feature>
<proteinExistence type="inferred from homology"/>
<dbReference type="SMART" id="SM00700">
    <property type="entry name" value="JHBP"/>
    <property type="match status" value="1"/>
</dbReference>
<dbReference type="RefSeq" id="XP_058974104.1">
    <property type="nucleotide sequence ID" value="XM_059118121.1"/>
</dbReference>
<accession>A0A1I8MR65</accession>
<dbReference type="PANTHER" id="PTHR11008">
    <property type="entry name" value="PROTEIN TAKEOUT-LIKE PROTEIN"/>
    <property type="match status" value="1"/>
</dbReference>
<evidence type="ECO:0000313" key="5">
    <source>
        <dbReference type="EnsemblMetazoa" id="MDOA007605-PA"/>
    </source>
</evidence>
<dbReference type="PANTHER" id="PTHR11008:SF40">
    <property type="entry name" value="PROTEIN TAKEOUT"/>
    <property type="match status" value="1"/>
</dbReference>
<evidence type="ECO:0000256" key="3">
    <source>
        <dbReference type="ARBA" id="ARBA00060902"/>
    </source>
</evidence>
<gene>
    <name evidence="5" type="primary">101888842</name>
    <name evidence="7" type="synonym">LOC131800623</name>
</gene>
<evidence type="ECO:0000313" key="7">
    <source>
        <dbReference type="RefSeq" id="XP_058974104.1"/>
    </source>
</evidence>
<dbReference type="GO" id="GO:0005615">
    <property type="term" value="C:extracellular space"/>
    <property type="evidence" value="ECO:0007669"/>
    <property type="project" value="TreeGrafter"/>
</dbReference>
<name>A0A1I8MR65_MUSDO</name>
<dbReference type="EnsemblMetazoa" id="MDOA007605-RA">
    <property type="protein sequence ID" value="MDOA007605-PA"/>
    <property type="gene ID" value="MDOA007605"/>
</dbReference>
<feature type="signal peptide" evidence="4">
    <location>
        <begin position="1"/>
        <end position="22"/>
    </location>
</feature>
<comment type="similarity">
    <text evidence="3">Belongs to the TO family.</text>
</comment>
<keyword evidence="6" id="KW-1185">Reference proteome</keyword>
<evidence type="ECO:0000313" key="6">
    <source>
        <dbReference type="Proteomes" id="UP001652621"/>
    </source>
</evidence>
<dbReference type="VEuPathDB" id="VectorBase:MDOA007605"/>
<dbReference type="eggNOG" id="ENOG502SQ21">
    <property type="taxonomic scope" value="Eukaryota"/>
</dbReference>
<dbReference type="VEuPathDB" id="VectorBase:MDOMA2_020463"/>
<dbReference type="OrthoDB" id="8190514at2759"/>
<keyword evidence="1 4" id="KW-0732">Signal</keyword>
<evidence type="ECO:0000256" key="1">
    <source>
        <dbReference type="ARBA" id="ARBA00022729"/>
    </source>
</evidence>
<reference evidence="5" key="1">
    <citation type="submission" date="2020-05" db="UniProtKB">
        <authorList>
            <consortium name="EnsemblMetazoa"/>
        </authorList>
    </citation>
    <scope>IDENTIFICATION</scope>
    <source>
        <strain evidence="5">Aabys</strain>
    </source>
</reference>